<sequence length="101" mass="11602">MRYIFVDLMHMEVCRYRLLTVVAHYCESATAFGPQFDKVMRTARWVRKLDGLHFVSSKCAFHISRVPGANLCSIHQNGEWILRFTNMLREIVPAAVGEDAA</sequence>
<protein>
    <submittedName>
        <fullName evidence="1">Uncharacterized protein</fullName>
    </submittedName>
</protein>
<name>A0A1H0WPS8_9PSEU</name>
<keyword evidence="2" id="KW-1185">Reference proteome</keyword>
<dbReference type="Proteomes" id="UP000199651">
    <property type="component" value="Unassembled WGS sequence"/>
</dbReference>
<organism evidence="1 2">
    <name type="scientific">Actinokineospora alba</name>
    <dbReference type="NCBI Taxonomy" id="504798"/>
    <lineage>
        <taxon>Bacteria</taxon>
        <taxon>Bacillati</taxon>
        <taxon>Actinomycetota</taxon>
        <taxon>Actinomycetes</taxon>
        <taxon>Pseudonocardiales</taxon>
        <taxon>Pseudonocardiaceae</taxon>
        <taxon>Actinokineospora</taxon>
    </lineage>
</organism>
<dbReference type="EMBL" id="FNJB01000031">
    <property type="protein sequence ID" value="SDP92663.1"/>
    <property type="molecule type" value="Genomic_DNA"/>
</dbReference>
<dbReference type="AlphaFoldDB" id="A0A1H0WPS8"/>
<evidence type="ECO:0000313" key="2">
    <source>
        <dbReference type="Proteomes" id="UP000199651"/>
    </source>
</evidence>
<evidence type="ECO:0000313" key="1">
    <source>
        <dbReference type="EMBL" id="SDP92663.1"/>
    </source>
</evidence>
<reference evidence="2" key="1">
    <citation type="submission" date="2016-10" db="EMBL/GenBank/DDBJ databases">
        <authorList>
            <person name="Varghese N."/>
            <person name="Submissions S."/>
        </authorList>
    </citation>
    <scope>NUCLEOTIDE SEQUENCE [LARGE SCALE GENOMIC DNA]</scope>
    <source>
        <strain evidence="2">IBRC-M 10655</strain>
    </source>
</reference>
<proteinExistence type="predicted"/>
<gene>
    <name evidence="1" type="ORF">SAMN05192558_1312</name>
</gene>
<accession>A0A1H0WPS8</accession>